<feature type="region of interest" description="Disordered" evidence="1">
    <location>
        <begin position="107"/>
        <end position="143"/>
    </location>
</feature>
<dbReference type="AlphaFoldDB" id="A0AAE2CZ37"/>
<name>A0AAE2CZ37_9LAMI</name>
<feature type="compositionally biased region" description="Basic and acidic residues" evidence="1">
    <location>
        <begin position="125"/>
        <end position="135"/>
    </location>
</feature>
<reference evidence="2" key="1">
    <citation type="submission" date="2020-06" db="EMBL/GenBank/DDBJ databases">
        <authorList>
            <person name="Li T."/>
            <person name="Hu X."/>
            <person name="Zhang T."/>
            <person name="Song X."/>
            <person name="Zhang H."/>
            <person name="Dai N."/>
            <person name="Sheng W."/>
            <person name="Hou X."/>
            <person name="Wei L."/>
        </authorList>
    </citation>
    <scope>NUCLEOTIDE SEQUENCE</scope>
    <source>
        <strain evidence="2">3651</strain>
        <tissue evidence="2">Leaf</tissue>
    </source>
</reference>
<accession>A0AAE2CZ37</accession>
<dbReference type="EMBL" id="JACGWO010000001">
    <property type="protein sequence ID" value="KAK4439967.1"/>
    <property type="molecule type" value="Genomic_DNA"/>
</dbReference>
<keyword evidence="3" id="KW-1185">Reference proteome</keyword>
<evidence type="ECO:0000313" key="2">
    <source>
        <dbReference type="EMBL" id="KAK4439967.1"/>
    </source>
</evidence>
<evidence type="ECO:0000313" key="3">
    <source>
        <dbReference type="Proteomes" id="UP001293254"/>
    </source>
</evidence>
<protein>
    <submittedName>
        <fullName evidence="2">Uncharacterized protein</fullName>
    </submittedName>
</protein>
<proteinExistence type="predicted"/>
<reference evidence="2" key="2">
    <citation type="journal article" date="2024" name="Plant">
        <title>Genomic evolution and insights into agronomic trait innovations of Sesamum species.</title>
        <authorList>
            <person name="Miao H."/>
            <person name="Wang L."/>
            <person name="Qu L."/>
            <person name="Liu H."/>
            <person name="Sun Y."/>
            <person name="Le M."/>
            <person name="Wang Q."/>
            <person name="Wei S."/>
            <person name="Zheng Y."/>
            <person name="Lin W."/>
            <person name="Duan Y."/>
            <person name="Cao H."/>
            <person name="Xiong S."/>
            <person name="Wang X."/>
            <person name="Wei L."/>
            <person name="Li C."/>
            <person name="Ma Q."/>
            <person name="Ju M."/>
            <person name="Zhao R."/>
            <person name="Li G."/>
            <person name="Mu C."/>
            <person name="Tian Q."/>
            <person name="Mei H."/>
            <person name="Zhang T."/>
            <person name="Gao T."/>
            <person name="Zhang H."/>
        </authorList>
    </citation>
    <scope>NUCLEOTIDE SEQUENCE</scope>
    <source>
        <strain evidence="2">3651</strain>
    </source>
</reference>
<feature type="compositionally biased region" description="Polar residues" evidence="1">
    <location>
        <begin position="114"/>
        <end position="124"/>
    </location>
</feature>
<gene>
    <name evidence="2" type="ORF">Salat_0331600</name>
</gene>
<organism evidence="2 3">
    <name type="scientific">Sesamum alatum</name>
    <dbReference type="NCBI Taxonomy" id="300844"/>
    <lineage>
        <taxon>Eukaryota</taxon>
        <taxon>Viridiplantae</taxon>
        <taxon>Streptophyta</taxon>
        <taxon>Embryophyta</taxon>
        <taxon>Tracheophyta</taxon>
        <taxon>Spermatophyta</taxon>
        <taxon>Magnoliopsida</taxon>
        <taxon>eudicotyledons</taxon>
        <taxon>Gunneridae</taxon>
        <taxon>Pentapetalae</taxon>
        <taxon>asterids</taxon>
        <taxon>lamiids</taxon>
        <taxon>Lamiales</taxon>
        <taxon>Pedaliaceae</taxon>
        <taxon>Sesamum</taxon>
    </lineage>
</organism>
<comment type="caution">
    <text evidence="2">The sequence shown here is derived from an EMBL/GenBank/DDBJ whole genome shotgun (WGS) entry which is preliminary data.</text>
</comment>
<evidence type="ECO:0000256" key="1">
    <source>
        <dbReference type="SAM" id="MobiDB-lite"/>
    </source>
</evidence>
<dbReference type="Proteomes" id="UP001293254">
    <property type="component" value="Unassembled WGS sequence"/>
</dbReference>
<sequence length="171" mass="18606">MFRVVSADFTSSDSLSFSGLVCIQDQQSTCPPAHLLPTTLGKGSPGMHQPEQGFEFSCSTASSIIGSPNNFPAEKKLPDGQPAAKNCSYPNQVPKQIGLAELLSPIPDHRRTTNVRSSNRMQNSEVKRTAKEKRTAGRKSIGQKIFSSFATPCRDCRTIEPNPRVNTNALQ</sequence>